<comment type="cofactor">
    <cofactor evidence="1 7">
        <name>(R)-lipoate</name>
        <dbReference type="ChEBI" id="CHEBI:83088"/>
    </cofactor>
</comment>
<dbReference type="Pfam" id="PF00198">
    <property type="entry name" value="2-oxoacid_dh"/>
    <property type="match status" value="1"/>
</dbReference>
<evidence type="ECO:0000256" key="6">
    <source>
        <dbReference type="ARBA" id="ARBA00023315"/>
    </source>
</evidence>
<feature type="compositionally biased region" description="Pro residues" evidence="8">
    <location>
        <begin position="92"/>
        <end position="102"/>
    </location>
</feature>
<dbReference type="PROSITE" id="PS51826">
    <property type="entry name" value="PSBD"/>
    <property type="match status" value="1"/>
</dbReference>
<dbReference type="SUPFAM" id="SSF52777">
    <property type="entry name" value="CoA-dependent acyltransferases"/>
    <property type="match status" value="1"/>
</dbReference>
<dbReference type="Pfam" id="PF00364">
    <property type="entry name" value="Biotin_lipoyl"/>
    <property type="match status" value="1"/>
</dbReference>
<dbReference type="SUPFAM" id="SSF47005">
    <property type="entry name" value="Peripheral subunit-binding domain of 2-oxo acid dehydrogenase complex"/>
    <property type="match status" value="1"/>
</dbReference>
<comment type="subunit">
    <text evidence="3">Forms a 24-polypeptide structural core with octahedral symmetry.</text>
</comment>
<feature type="compositionally biased region" description="Pro residues" evidence="8">
    <location>
        <begin position="172"/>
        <end position="183"/>
    </location>
</feature>
<dbReference type="GO" id="GO:0005737">
    <property type="term" value="C:cytoplasm"/>
    <property type="evidence" value="ECO:0007669"/>
    <property type="project" value="TreeGrafter"/>
</dbReference>
<dbReference type="InterPro" id="IPR011053">
    <property type="entry name" value="Single_hybrid_motif"/>
</dbReference>
<organism evidence="10 11">
    <name type="scientific">Novosphingobium aromaticivorans (strain ATCC 700278 / DSM 12444 / CCUG 56034 / CIP 105152 / NBRC 16084 / F199)</name>
    <dbReference type="NCBI Taxonomy" id="279238"/>
    <lineage>
        <taxon>Bacteria</taxon>
        <taxon>Pseudomonadati</taxon>
        <taxon>Pseudomonadota</taxon>
        <taxon>Alphaproteobacteria</taxon>
        <taxon>Sphingomonadales</taxon>
        <taxon>Sphingomonadaceae</taxon>
        <taxon>Novosphingobium</taxon>
    </lineage>
</organism>
<dbReference type="InterPro" id="IPR004167">
    <property type="entry name" value="PSBD"/>
</dbReference>
<comment type="similarity">
    <text evidence="2 7">Belongs to the 2-oxoacid dehydrogenase family.</text>
</comment>
<dbReference type="GO" id="GO:0031405">
    <property type="term" value="F:lipoic acid binding"/>
    <property type="evidence" value="ECO:0007669"/>
    <property type="project" value="TreeGrafter"/>
</dbReference>
<dbReference type="PANTHER" id="PTHR43178:SF5">
    <property type="entry name" value="LIPOAMIDE ACYLTRANSFERASE COMPONENT OF BRANCHED-CHAIN ALPHA-KETO ACID DEHYDROGENASE COMPLEX, MITOCHONDRIAL"/>
    <property type="match status" value="1"/>
</dbReference>
<dbReference type="CDD" id="cd06849">
    <property type="entry name" value="lipoyl_domain"/>
    <property type="match status" value="1"/>
</dbReference>
<name>A4XF91_NOVAD</name>
<protein>
    <recommendedName>
        <fullName evidence="7">Dihydrolipoamide acetyltransferase component of pyruvate dehydrogenase complex</fullName>
        <ecNumber evidence="7">2.3.1.-</ecNumber>
    </recommendedName>
</protein>
<evidence type="ECO:0000256" key="2">
    <source>
        <dbReference type="ARBA" id="ARBA00007317"/>
    </source>
</evidence>
<evidence type="ECO:0000256" key="4">
    <source>
        <dbReference type="ARBA" id="ARBA00022679"/>
    </source>
</evidence>
<evidence type="ECO:0000256" key="3">
    <source>
        <dbReference type="ARBA" id="ARBA00011484"/>
    </source>
</evidence>
<accession>A4XF91</accession>
<dbReference type="SUPFAM" id="SSF51230">
    <property type="entry name" value="Single hybrid motif"/>
    <property type="match status" value="1"/>
</dbReference>
<dbReference type="Gene3D" id="2.40.50.100">
    <property type="match status" value="1"/>
</dbReference>
<dbReference type="HOGENOM" id="CLU_016733_10_1_5"/>
<feature type="domain" description="Peripheral subunit-binding (PSBD)" evidence="9">
    <location>
        <begin position="131"/>
        <end position="168"/>
    </location>
</feature>
<dbReference type="KEGG" id="nar:Saro_3743"/>
<dbReference type="InterPro" id="IPR023213">
    <property type="entry name" value="CAT-like_dom_sf"/>
</dbReference>
<dbReference type="EMBL" id="CP000677">
    <property type="protein sequence ID" value="ABP64602.1"/>
    <property type="molecule type" value="Genomic_DNA"/>
</dbReference>
<dbReference type="RefSeq" id="WP_011906985.1">
    <property type="nucleotide sequence ID" value="NC_009427.1"/>
</dbReference>
<sequence length="406" mass="42498">MLNELRIPRMGSVENARLLNWRVQEGEAYEPGQVLYEIETDKTSVEVEAEGPGVLARHLAAVGDEFKVGDRIGLWALPGTAPATLRAALSPQPMPASEPAPSPSSTLPAAVSAPGLHALRPVSRDAAGGRRVSPLARRLAAQNGVDLATVTGTGMGGKISGKDVLAASAKPRPAPVPVSPPRPGSDGEIVPHSLRRRTIAQRMVEAAAIPTLTADMEVDLTALFARRRSVEGNGASVLGMIAEAAIAALLQHRRLNAHWREDAMVQFGAVHLGIAVDTPEGLVVPVVRNAESLNARGLTDAIAALADKARAGTLRPQDMEGGTFTISNPGSMGPVVRAEALLNPPQVALLGLPGIVRAPVAIKDGDAWAMAVRPLLRLSLSFDHRALDGGPVIAFLNTLKATLERP</sequence>
<dbReference type="PANTHER" id="PTHR43178">
    <property type="entry name" value="DIHYDROLIPOAMIDE ACETYLTRANSFERASE COMPONENT OF PYRUVATE DEHYDROGENASE COMPLEX"/>
    <property type="match status" value="1"/>
</dbReference>
<evidence type="ECO:0000313" key="11">
    <source>
        <dbReference type="Proteomes" id="UP000009134"/>
    </source>
</evidence>
<dbReference type="InterPro" id="IPR050743">
    <property type="entry name" value="2-oxoacid_DH_E2_comp"/>
</dbReference>
<reference evidence="10 11" key="1">
    <citation type="submission" date="2007-04" db="EMBL/GenBank/DDBJ databases">
        <title>Complete sequence of plasmid pNL2 of Novosphingobium aromaticivorans DSM 12444.</title>
        <authorList>
            <consortium name="US DOE Joint Genome Institute"/>
            <person name="Copeland A."/>
            <person name="Lucas S."/>
            <person name="Lapidus A."/>
            <person name="Barry K."/>
            <person name="Detter J.C."/>
            <person name="Glavina del Rio T."/>
            <person name="Hammon N."/>
            <person name="Israni S."/>
            <person name="Dalin E."/>
            <person name="Tice H."/>
            <person name="Pitluck S."/>
            <person name="Chertkov O."/>
            <person name="Han C."/>
            <person name="Thomson S."/>
            <person name="Schmutz J."/>
            <person name="Larimer F."/>
            <person name="Land M."/>
            <person name="Kyrpides N."/>
            <person name="Ivanova N."/>
            <person name="Fredrickson J."/>
            <person name="Romine M.F."/>
            <person name="Richardson P."/>
        </authorList>
    </citation>
    <scope>NUCLEOTIDE SEQUENCE [LARGE SCALE GENOMIC DNA]</scope>
    <source>
        <strain evidence="11">ATCC 700278 / DSM 12444 / CCUG 56034 / CIP 105152 / NBRC 16084 / F199</strain>
        <plasmid evidence="10 11">pNL2</plasmid>
    </source>
</reference>
<dbReference type="Gene3D" id="4.10.320.10">
    <property type="entry name" value="E3-binding domain"/>
    <property type="match status" value="1"/>
</dbReference>
<dbReference type="Proteomes" id="UP000009134">
    <property type="component" value="Plasmid pNL2"/>
</dbReference>
<keyword evidence="5 7" id="KW-0450">Lipoyl</keyword>
<evidence type="ECO:0000256" key="1">
    <source>
        <dbReference type="ARBA" id="ARBA00001938"/>
    </source>
</evidence>
<evidence type="ECO:0000259" key="9">
    <source>
        <dbReference type="PROSITE" id="PS51826"/>
    </source>
</evidence>
<dbReference type="eggNOG" id="COG0508">
    <property type="taxonomic scope" value="Bacteria"/>
</dbReference>
<dbReference type="Gene3D" id="3.30.559.10">
    <property type="entry name" value="Chloramphenicol acetyltransferase-like domain"/>
    <property type="match status" value="1"/>
</dbReference>
<geneLocation type="plasmid" evidence="10 11">
    <name>pNL2</name>
</geneLocation>
<proteinExistence type="inferred from homology"/>
<feature type="region of interest" description="Disordered" evidence="8">
    <location>
        <begin position="170"/>
        <end position="189"/>
    </location>
</feature>
<dbReference type="GO" id="GO:0016407">
    <property type="term" value="F:acetyltransferase activity"/>
    <property type="evidence" value="ECO:0007669"/>
    <property type="project" value="TreeGrafter"/>
</dbReference>
<gene>
    <name evidence="10" type="ordered locus">Saro_3743</name>
</gene>
<evidence type="ECO:0000256" key="8">
    <source>
        <dbReference type="SAM" id="MobiDB-lite"/>
    </source>
</evidence>
<evidence type="ECO:0000313" key="10">
    <source>
        <dbReference type="EMBL" id="ABP64602.1"/>
    </source>
</evidence>
<evidence type="ECO:0000256" key="7">
    <source>
        <dbReference type="RuleBase" id="RU003423"/>
    </source>
</evidence>
<dbReference type="EC" id="2.3.1.-" evidence="7"/>
<dbReference type="Pfam" id="PF02817">
    <property type="entry name" value="E3_binding"/>
    <property type="match status" value="1"/>
</dbReference>
<dbReference type="InterPro" id="IPR000089">
    <property type="entry name" value="Biotin_lipoyl"/>
</dbReference>
<dbReference type="InterPro" id="IPR036625">
    <property type="entry name" value="E3-bd_dom_sf"/>
</dbReference>
<feature type="region of interest" description="Disordered" evidence="8">
    <location>
        <begin position="90"/>
        <end position="110"/>
    </location>
</feature>
<keyword evidence="11" id="KW-1185">Reference proteome</keyword>
<dbReference type="AlphaFoldDB" id="A4XF91"/>
<evidence type="ECO:0000256" key="5">
    <source>
        <dbReference type="ARBA" id="ARBA00022823"/>
    </source>
</evidence>
<keyword evidence="10" id="KW-0614">Plasmid</keyword>
<dbReference type="InterPro" id="IPR001078">
    <property type="entry name" value="2-oxoacid_DH_actylTfrase"/>
</dbReference>
<keyword evidence="6 7" id="KW-0012">Acyltransferase</keyword>
<keyword evidence="4 7" id="KW-0808">Transferase</keyword>